<proteinExistence type="predicted"/>
<evidence type="ECO:0000313" key="3">
    <source>
        <dbReference type="Proteomes" id="UP000283569"/>
    </source>
</evidence>
<comment type="caution">
    <text evidence="2">The sequence shown here is derived from an EMBL/GenBank/DDBJ whole genome shotgun (WGS) entry which is preliminary data.</text>
</comment>
<dbReference type="EMBL" id="MRDB01000001">
    <property type="protein sequence ID" value="RKL50833.1"/>
    <property type="molecule type" value="Genomic_DNA"/>
</dbReference>
<protein>
    <submittedName>
        <fullName evidence="2">Uncharacterized protein</fullName>
    </submittedName>
</protein>
<dbReference type="AlphaFoldDB" id="A0A420UAK3"/>
<evidence type="ECO:0000313" key="2">
    <source>
        <dbReference type="EMBL" id="RKL50833.1"/>
    </source>
</evidence>
<sequence>MLNMASAKQDLEINIPTAQMKKSNSEIKKEARLRIHEANIDWLNKEWKGPNWFPTDLLRPYKPCRSVVRGLKNITEEAMIRNIPLPSLWESGGYLRNVVDQDLATRKAGRNRKHKHPQSGRLTKKMVNHARKNMSSSKAEKGNDCISSPGSTTGDDSEVEAPEKSSTASRLSSSALDSSAKQRLPSALHDTIAPMEDELRDPPQVTKRALEDDEDKTSNSTRNTNPQVTIDEVLGKLSSDRIETARRILDIELDTVLSVKRGAEQALMDILHRDCSVAVTQAERVQARNRKQEADKAFRQTDERLHGPSQTLAAVSNLKKTFDARALRALKLENAERMVKTCKERLHKAHMNHEAALKSNQIDDCDLEAVWDMFKGDDDDENDFQ</sequence>
<gene>
    <name evidence="2" type="ORF">BFJ72_g286</name>
</gene>
<organism evidence="2 3">
    <name type="scientific">Gibberella intermedia</name>
    <name type="common">Bulb rot disease fungus</name>
    <name type="synonym">Fusarium proliferatum</name>
    <dbReference type="NCBI Taxonomy" id="948311"/>
    <lineage>
        <taxon>Eukaryota</taxon>
        <taxon>Fungi</taxon>
        <taxon>Dikarya</taxon>
        <taxon>Ascomycota</taxon>
        <taxon>Pezizomycotina</taxon>
        <taxon>Sordariomycetes</taxon>
        <taxon>Hypocreomycetidae</taxon>
        <taxon>Hypocreales</taxon>
        <taxon>Nectriaceae</taxon>
        <taxon>Fusarium</taxon>
        <taxon>Fusarium fujikuroi species complex</taxon>
    </lineage>
</organism>
<reference evidence="2 3" key="1">
    <citation type="journal article" date="2018" name="Sci. Rep.">
        <title>Characterisation of pathogen-specific regions and novel effector candidates in Fusarium oxysporum f. sp. cepae.</title>
        <authorList>
            <person name="Armitage A.D."/>
            <person name="Taylor A."/>
            <person name="Sobczyk M.K."/>
            <person name="Baxter L."/>
            <person name="Greenfield B.P."/>
            <person name="Bates H.J."/>
            <person name="Wilson F."/>
            <person name="Jackson A.C."/>
            <person name="Ott S."/>
            <person name="Harrison R.J."/>
            <person name="Clarkson J.P."/>
        </authorList>
    </citation>
    <scope>NUCLEOTIDE SEQUENCE [LARGE SCALE GENOMIC DNA]</scope>
    <source>
        <strain evidence="2 3">Fp_A8</strain>
    </source>
</reference>
<feature type="compositionally biased region" description="Basic residues" evidence="1">
    <location>
        <begin position="107"/>
        <end position="132"/>
    </location>
</feature>
<accession>A0A420UAK3</accession>
<feature type="region of interest" description="Disordered" evidence="1">
    <location>
        <begin position="105"/>
        <end position="226"/>
    </location>
</feature>
<evidence type="ECO:0000256" key="1">
    <source>
        <dbReference type="SAM" id="MobiDB-lite"/>
    </source>
</evidence>
<feature type="compositionally biased region" description="Low complexity" evidence="1">
    <location>
        <begin position="165"/>
        <end position="179"/>
    </location>
</feature>
<feature type="compositionally biased region" description="Polar residues" evidence="1">
    <location>
        <begin position="145"/>
        <end position="154"/>
    </location>
</feature>
<name>A0A420UAK3_GIBIN</name>
<dbReference type="Proteomes" id="UP000283569">
    <property type="component" value="Unassembled WGS sequence"/>
</dbReference>